<keyword evidence="2" id="KW-1185">Reference proteome</keyword>
<dbReference type="EMBL" id="ML994611">
    <property type="protein sequence ID" value="KAF2194814.1"/>
    <property type="molecule type" value="Genomic_DNA"/>
</dbReference>
<reference evidence="1" key="1">
    <citation type="journal article" date="2020" name="Stud. Mycol.">
        <title>101 Dothideomycetes genomes: a test case for predicting lifestyles and emergence of pathogens.</title>
        <authorList>
            <person name="Haridas S."/>
            <person name="Albert R."/>
            <person name="Binder M."/>
            <person name="Bloem J."/>
            <person name="Labutti K."/>
            <person name="Salamov A."/>
            <person name="Andreopoulos B."/>
            <person name="Baker S."/>
            <person name="Barry K."/>
            <person name="Bills G."/>
            <person name="Bluhm B."/>
            <person name="Cannon C."/>
            <person name="Castanera R."/>
            <person name="Culley D."/>
            <person name="Daum C."/>
            <person name="Ezra D."/>
            <person name="Gonzalez J."/>
            <person name="Henrissat B."/>
            <person name="Kuo A."/>
            <person name="Liang C."/>
            <person name="Lipzen A."/>
            <person name="Lutzoni F."/>
            <person name="Magnuson J."/>
            <person name="Mondo S."/>
            <person name="Nolan M."/>
            <person name="Ohm R."/>
            <person name="Pangilinan J."/>
            <person name="Park H.-J."/>
            <person name="Ramirez L."/>
            <person name="Alfaro M."/>
            <person name="Sun H."/>
            <person name="Tritt A."/>
            <person name="Yoshinaga Y."/>
            <person name="Zwiers L.-H."/>
            <person name="Turgeon B."/>
            <person name="Goodwin S."/>
            <person name="Spatafora J."/>
            <person name="Crous P."/>
            <person name="Grigoriev I."/>
        </authorList>
    </citation>
    <scope>NUCLEOTIDE SEQUENCE</scope>
    <source>
        <strain evidence="1">CBS 207.26</strain>
    </source>
</reference>
<evidence type="ECO:0000313" key="1">
    <source>
        <dbReference type="EMBL" id="KAF2194814.1"/>
    </source>
</evidence>
<name>A0A6A6ETA9_9PEZI</name>
<protein>
    <submittedName>
        <fullName evidence="1">Uncharacterized protein</fullName>
    </submittedName>
</protein>
<dbReference type="AlphaFoldDB" id="A0A6A6ETA9"/>
<gene>
    <name evidence="1" type="ORF">K469DRAFT_135872</name>
</gene>
<sequence length="172" mass="19332">MKSSLLILRLRAPTMFHQAAMKVSSVIIPMWNPYQGCCMEQFSKINTIAKANHDQCRAYRAGRAVLCNAVTLRPPHESCHHNNCLQSYEPLNRAILDLIFLLSPSPSLMRNGLPSWQGVERLSQTGPDHYRFPPRPQVTSAPYGRLFIREISPCGSFAKAENLHVSTDMGNP</sequence>
<evidence type="ECO:0000313" key="2">
    <source>
        <dbReference type="Proteomes" id="UP000800200"/>
    </source>
</evidence>
<accession>A0A6A6ETA9</accession>
<organism evidence="1 2">
    <name type="scientific">Zopfia rhizophila CBS 207.26</name>
    <dbReference type="NCBI Taxonomy" id="1314779"/>
    <lineage>
        <taxon>Eukaryota</taxon>
        <taxon>Fungi</taxon>
        <taxon>Dikarya</taxon>
        <taxon>Ascomycota</taxon>
        <taxon>Pezizomycotina</taxon>
        <taxon>Dothideomycetes</taxon>
        <taxon>Dothideomycetes incertae sedis</taxon>
        <taxon>Zopfiaceae</taxon>
        <taxon>Zopfia</taxon>
    </lineage>
</organism>
<proteinExistence type="predicted"/>
<dbReference type="Proteomes" id="UP000800200">
    <property type="component" value="Unassembled WGS sequence"/>
</dbReference>